<dbReference type="InterPro" id="IPR009799">
    <property type="entry name" value="EthD_dom"/>
</dbReference>
<dbReference type="AlphaFoldDB" id="A0A1H3G8L6"/>
<evidence type="ECO:0000259" key="1">
    <source>
        <dbReference type="Pfam" id="PF07110"/>
    </source>
</evidence>
<keyword evidence="3" id="KW-1185">Reference proteome</keyword>
<dbReference type="Gene3D" id="3.30.70.100">
    <property type="match status" value="1"/>
</dbReference>
<proteinExistence type="predicted"/>
<dbReference type="Proteomes" id="UP000243778">
    <property type="component" value="Unassembled WGS sequence"/>
</dbReference>
<gene>
    <name evidence="2" type="ORF">SAMN05216287_4257</name>
</gene>
<dbReference type="PANTHER" id="PTHR40260">
    <property type="entry name" value="BLR8190 PROTEIN"/>
    <property type="match status" value="1"/>
</dbReference>
<evidence type="ECO:0000313" key="2">
    <source>
        <dbReference type="EMBL" id="SDX98834.1"/>
    </source>
</evidence>
<protein>
    <recommendedName>
        <fullName evidence="1">EthD domain-containing protein</fullName>
    </recommendedName>
</protein>
<dbReference type="EMBL" id="FNNU01000009">
    <property type="protein sequence ID" value="SDX98834.1"/>
    <property type="molecule type" value="Genomic_DNA"/>
</dbReference>
<dbReference type="NCBIfam" id="TIGR02118">
    <property type="entry name" value="EthD family reductase"/>
    <property type="match status" value="1"/>
</dbReference>
<feature type="domain" description="EthD" evidence="1">
    <location>
        <begin position="18"/>
        <end position="91"/>
    </location>
</feature>
<dbReference type="PANTHER" id="PTHR40260:SF2">
    <property type="entry name" value="BLR8190 PROTEIN"/>
    <property type="match status" value="1"/>
</dbReference>
<evidence type="ECO:0000313" key="3">
    <source>
        <dbReference type="Proteomes" id="UP000243778"/>
    </source>
</evidence>
<dbReference type="SUPFAM" id="SSF54909">
    <property type="entry name" value="Dimeric alpha+beta barrel"/>
    <property type="match status" value="1"/>
</dbReference>
<sequence>MIKISVLYPNQPGVKFDIDYYCDTHMAIVRECLGDACKGIGAELGVAGGAPGSAAPYVAAGHLLFDSVEAFQSAFAPYAERILGDLANFTNVEPLMQIAEVRLAP</sequence>
<dbReference type="Pfam" id="PF07110">
    <property type="entry name" value="EthD"/>
    <property type="match status" value="1"/>
</dbReference>
<accession>A0A1H3G8L6</accession>
<dbReference type="InterPro" id="IPR011008">
    <property type="entry name" value="Dimeric_a/b-barrel"/>
</dbReference>
<dbReference type="STRING" id="1007099.SAMN05216287_4257"/>
<name>A0A1H3G8L6_9PSED</name>
<reference evidence="3" key="1">
    <citation type="submission" date="2016-10" db="EMBL/GenBank/DDBJ databases">
        <authorList>
            <person name="Varghese N."/>
            <person name="Submissions S."/>
        </authorList>
    </citation>
    <scope>NUCLEOTIDE SEQUENCE [LARGE SCALE GENOMIC DNA]</scope>
    <source>
        <strain evidence="3">NRRL B-59562</strain>
    </source>
</reference>
<dbReference type="RefSeq" id="WP_090231659.1">
    <property type="nucleotide sequence ID" value="NZ_FNNU01000009.1"/>
</dbReference>
<dbReference type="OrthoDB" id="5343971at2"/>
<organism evidence="2 3">
    <name type="scientific">Pseudomonas kuykendallii</name>
    <dbReference type="NCBI Taxonomy" id="1007099"/>
    <lineage>
        <taxon>Bacteria</taxon>
        <taxon>Pseudomonadati</taxon>
        <taxon>Pseudomonadota</taxon>
        <taxon>Gammaproteobacteria</taxon>
        <taxon>Pseudomonadales</taxon>
        <taxon>Pseudomonadaceae</taxon>
        <taxon>Pseudomonas</taxon>
    </lineage>
</organism>
<dbReference type="GO" id="GO:0016491">
    <property type="term" value="F:oxidoreductase activity"/>
    <property type="evidence" value="ECO:0007669"/>
    <property type="project" value="InterPro"/>
</dbReference>